<evidence type="ECO:0000313" key="6">
    <source>
        <dbReference type="Proteomes" id="UP000017081"/>
    </source>
</evidence>
<dbReference type="InterPro" id="IPR036187">
    <property type="entry name" value="DNA_mismatch_repair_MutS_sf"/>
</dbReference>
<dbReference type="InterPro" id="IPR045076">
    <property type="entry name" value="MutS"/>
</dbReference>
<dbReference type="Proteomes" id="UP000017081">
    <property type="component" value="Unassembled WGS sequence"/>
</dbReference>
<dbReference type="SMART" id="SM00534">
    <property type="entry name" value="MUTSac"/>
    <property type="match status" value="1"/>
</dbReference>
<dbReference type="SUPFAM" id="SSF52540">
    <property type="entry name" value="P-loop containing nucleoside triphosphate hydrolases"/>
    <property type="match status" value="1"/>
</dbReference>
<evidence type="ECO:0000313" key="5">
    <source>
        <dbReference type="EMBL" id="ERT68007.1"/>
    </source>
</evidence>
<organism evidence="5 6">
    <name type="scientific">Cetobacterium somerae ATCC BAA-474</name>
    <dbReference type="NCBI Taxonomy" id="1319815"/>
    <lineage>
        <taxon>Bacteria</taxon>
        <taxon>Fusobacteriati</taxon>
        <taxon>Fusobacteriota</taxon>
        <taxon>Fusobacteriia</taxon>
        <taxon>Fusobacteriales</taxon>
        <taxon>Fusobacteriaceae</taxon>
        <taxon>Cetobacterium</taxon>
    </lineage>
</organism>
<dbReference type="eggNOG" id="COG0249">
    <property type="taxonomic scope" value="Bacteria"/>
</dbReference>
<name>U7V8H5_9FUSO</name>
<protein>
    <submittedName>
        <fullName evidence="5">MutS domain V protein</fullName>
    </submittedName>
</protein>
<proteinExistence type="predicted"/>
<dbReference type="Gene3D" id="3.40.50.300">
    <property type="entry name" value="P-loop containing nucleotide triphosphate hydrolases"/>
    <property type="match status" value="1"/>
</dbReference>
<dbReference type="HOGENOM" id="CLU_041770_0_0_0"/>
<evidence type="ECO:0000256" key="3">
    <source>
        <dbReference type="ARBA" id="ARBA00023125"/>
    </source>
</evidence>
<keyword evidence="1" id="KW-0547">Nucleotide-binding</keyword>
<comment type="caution">
    <text evidence="5">The sequence shown here is derived from an EMBL/GenBank/DDBJ whole genome shotgun (WGS) entry which is preliminary data.</text>
</comment>
<dbReference type="GO" id="GO:0140664">
    <property type="term" value="F:ATP-dependent DNA damage sensor activity"/>
    <property type="evidence" value="ECO:0007669"/>
    <property type="project" value="InterPro"/>
</dbReference>
<dbReference type="GO" id="GO:0005524">
    <property type="term" value="F:ATP binding"/>
    <property type="evidence" value="ECO:0007669"/>
    <property type="project" value="UniProtKB-KW"/>
</dbReference>
<dbReference type="GO" id="GO:0030983">
    <property type="term" value="F:mismatched DNA binding"/>
    <property type="evidence" value="ECO:0007669"/>
    <property type="project" value="InterPro"/>
</dbReference>
<keyword evidence="6" id="KW-1185">Reference proteome</keyword>
<dbReference type="EMBL" id="AXZF01000091">
    <property type="protein sequence ID" value="ERT68007.1"/>
    <property type="molecule type" value="Genomic_DNA"/>
</dbReference>
<dbReference type="AlphaFoldDB" id="U7V8H5"/>
<dbReference type="Pfam" id="PF00488">
    <property type="entry name" value="MutS_V"/>
    <property type="match status" value="1"/>
</dbReference>
<dbReference type="PANTHER" id="PTHR11361">
    <property type="entry name" value="DNA MISMATCH REPAIR PROTEIN MUTS FAMILY MEMBER"/>
    <property type="match status" value="1"/>
</dbReference>
<gene>
    <name evidence="5" type="ORF">HMPREF0202_02094</name>
</gene>
<sequence>MNFEKIGFDYIIDTLDIVSRLGRRTLKSIEFSKDILKLEKEFENLQSVITLLENNPKIYTTLKRKLSALKDIESIVNRLSNGYILDDVELFEIKIFSMISQEIYEILSENYKFLAPQNLEKVIDILDPDKLRIASFHIYSSYSIELSEVRKVIKETKDETLYETEMQLEDDVRKVISRKLSNYNQVLKSSIKRLGYLDLILAKAHQAQKLNLVKPIFTNKTELKGVFNPKVLKILEDKDKTYQKVDITLHNGVTVITGANMSGKTLTLKTLGLVQNMAQMGFYIPAIEGEIQLVDEICLSIGDTQSLEEGLSSFAAEMLEIDRIVKKIKKGVRPLVLIDELARTTNPQEGRALLKSVITILNNYFIESVITTHYDQVGEDVVKLRVKGIKKTEIEENVNYKNIEDYIDYSLIEVDDDSVPEEALTIGKLLKIDEDIINNAYKYL</sequence>
<feature type="domain" description="DNA mismatch repair proteins mutS family" evidence="4">
    <location>
        <begin position="251"/>
        <end position="444"/>
    </location>
</feature>
<dbReference type="SUPFAM" id="SSF48334">
    <property type="entry name" value="DNA repair protein MutS, domain III"/>
    <property type="match status" value="1"/>
</dbReference>
<dbReference type="InterPro" id="IPR000432">
    <property type="entry name" value="DNA_mismatch_repair_MutS_C"/>
</dbReference>
<dbReference type="RefSeq" id="WP_023051626.1">
    <property type="nucleotide sequence ID" value="NZ_CP173065.2"/>
</dbReference>
<reference evidence="5 6" key="1">
    <citation type="submission" date="2013-08" db="EMBL/GenBank/DDBJ databases">
        <authorList>
            <person name="Weinstock G."/>
            <person name="Sodergren E."/>
            <person name="Wylie T."/>
            <person name="Fulton L."/>
            <person name="Fulton R."/>
            <person name="Fronick C."/>
            <person name="O'Laughlin M."/>
            <person name="Godfrey J."/>
            <person name="Miner T."/>
            <person name="Herter B."/>
            <person name="Appelbaum E."/>
            <person name="Cordes M."/>
            <person name="Lek S."/>
            <person name="Wollam A."/>
            <person name="Pepin K.H."/>
            <person name="Palsikar V.B."/>
            <person name="Mitreva M."/>
            <person name="Wilson R.K."/>
        </authorList>
    </citation>
    <scope>NUCLEOTIDE SEQUENCE [LARGE SCALE GENOMIC DNA]</scope>
    <source>
        <strain evidence="5 6">ATCC BAA-474</strain>
    </source>
</reference>
<dbReference type="PANTHER" id="PTHR11361:SF14">
    <property type="entry name" value="DNA MISMATCH REPAIR PROTEIN MUTS, TYPE 2"/>
    <property type="match status" value="1"/>
</dbReference>
<keyword evidence="3" id="KW-0238">DNA-binding</keyword>
<evidence type="ECO:0000256" key="2">
    <source>
        <dbReference type="ARBA" id="ARBA00022840"/>
    </source>
</evidence>
<accession>U7V8H5</accession>
<dbReference type="GO" id="GO:0006298">
    <property type="term" value="P:mismatch repair"/>
    <property type="evidence" value="ECO:0007669"/>
    <property type="project" value="InterPro"/>
</dbReference>
<evidence type="ECO:0000259" key="4">
    <source>
        <dbReference type="SMART" id="SM00534"/>
    </source>
</evidence>
<keyword evidence="2" id="KW-0067">ATP-binding</keyword>
<evidence type="ECO:0000256" key="1">
    <source>
        <dbReference type="ARBA" id="ARBA00022741"/>
    </source>
</evidence>
<dbReference type="InterPro" id="IPR027417">
    <property type="entry name" value="P-loop_NTPase"/>
</dbReference>
<dbReference type="STRING" id="1319815.HMPREF0202_02094"/>